<dbReference type="Pfam" id="PF00358">
    <property type="entry name" value="PTS_EIIA_1"/>
    <property type="match status" value="1"/>
</dbReference>
<dbReference type="RefSeq" id="WP_117452278.1">
    <property type="nucleotide sequence ID" value="NZ_JAKVPQ010000005.1"/>
</dbReference>
<feature type="domain" description="PTS EIIA type-1" evidence="7">
    <location>
        <begin position="29"/>
        <end position="133"/>
    </location>
</feature>
<reference evidence="8 9" key="1">
    <citation type="submission" date="2022-02" db="EMBL/GenBank/DDBJ databases">
        <title>Genome of Erysipelotrichaceae sp. nov. NSJ-176 isolated from human feces.</title>
        <authorList>
            <person name="Abdugheni R."/>
        </authorList>
    </citation>
    <scope>NUCLEOTIDE SEQUENCE [LARGE SCALE GENOMIC DNA]</scope>
    <source>
        <strain evidence="8 9">NSJ-176</strain>
    </source>
</reference>
<dbReference type="PANTHER" id="PTHR45008">
    <property type="entry name" value="PTS SYSTEM GLUCOSE-SPECIFIC EIIA COMPONENT"/>
    <property type="match status" value="1"/>
</dbReference>
<organism evidence="8 9">
    <name type="scientific">Amedibacillus hominis</name>
    <dbReference type="NCBI Taxonomy" id="2897776"/>
    <lineage>
        <taxon>Bacteria</taxon>
        <taxon>Bacillati</taxon>
        <taxon>Bacillota</taxon>
        <taxon>Erysipelotrichia</taxon>
        <taxon>Erysipelotrichales</taxon>
        <taxon>Erysipelotrichaceae</taxon>
        <taxon>Amedibacillus</taxon>
    </lineage>
</organism>
<keyword evidence="5" id="KW-0598">Phosphotransferase system</keyword>
<dbReference type="Proteomes" id="UP001202402">
    <property type="component" value="Unassembled WGS sequence"/>
</dbReference>
<proteinExistence type="predicted"/>
<evidence type="ECO:0000256" key="4">
    <source>
        <dbReference type="ARBA" id="ARBA00022679"/>
    </source>
</evidence>
<dbReference type="InterPro" id="IPR050890">
    <property type="entry name" value="PTS_EIIA_component"/>
</dbReference>
<dbReference type="SUPFAM" id="SSF51261">
    <property type="entry name" value="Duplicated hybrid motif"/>
    <property type="match status" value="1"/>
</dbReference>
<evidence type="ECO:0000256" key="1">
    <source>
        <dbReference type="ARBA" id="ARBA00004496"/>
    </source>
</evidence>
<sequence>MGLFNRGKKTIELQAICQGEVKDIIEASDAVFSQKMMGDGVMVIPESGDIYAPCDATIAMVFPTKHAMGLKLKDGSELLLHFGIDTVNLNGEGFTVCVKEGDQIKAGDALWHADLAYIKEHAPSEAMMIVVTSLADGKTLKKVLGNKKTGEKFLEIR</sequence>
<keyword evidence="9" id="KW-1185">Reference proteome</keyword>
<protein>
    <submittedName>
        <fullName evidence="8">PTS glucose transporter subunit IIA</fullName>
    </submittedName>
</protein>
<evidence type="ECO:0000259" key="7">
    <source>
        <dbReference type="PROSITE" id="PS51093"/>
    </source>
</evidence>
<keyword evidence="4" id="KW-0808">Transferase</keyword>
<evidence type="ECO:0000313" key="8">
    <source>
        <dbReference type="EMBL" id="MCH4285083.1"/>
    </source>
</evidence>
<dbReference type="EMBL" id="JAKVPQ010000005">
    <property type="protein sequence ID" value="MCH4285083.1"/>
    <property type="molecule type" value="Genomic_DNA"/>
</dbReference>
<dbReference type="PROSITE" id="PS00371">
    <property type="entry name" value="PTS_EIIA_TYPE_1_HIS"/>
    <property type="match status" value="1"/>
</dbReference>
<comment type="subcellular location">
    <subcellularLocation>
        <location evidence="1">Cytoplasm</location>
    </subcellularLocation>
</comment>
<name>A0ABS9R601_9FIRM</name>
<evidence type="ECO:0000313" key="9">
    <source>
        <dbReference type="Proteomes" id="UP001202402"/>
    </source>
</evidence>
<gene>
    <name evidence="8" type="ORF">LQE99_08065</name>
</gene>
<dbReference type="PROSITE" id="PS51093">
    <property type="entry name" value="PTS_EIIA_TYPE_1"/>
    <property type="match status" value="1"/>
</dbReference>
<comment type="caution">
    <text evidence="8">The sequence shown here is derived from an EMBL/GenBank/DDBJ whole genome shotgun (WGS) entry which is preliminary data.</text>
</comment>
<dbReference type="PANTHER" id="PTHR45008:SF1">
    <property type="entry name" value="PTS SYSTEM GLUCOSE-SPECIFIC EIIA COMPONENT"/>
    <property type="match status" value="1"/>
</dbReference>
<evidence type="ECO:0000256" key="3">
    <source>
        <dbReference type="ARBA" id="ARBA00022597"/>
    </source>
</evidence>
<keyword evidence="2" id="KW-0813">Transport</keyword>
<keyword evidence="3 8" id="KW-0762">Sugar transport</keyword>
<dbReference type="InterPro" id="IPR001127">
    <property type="entry name" value="PTS_EIIA_1_perm"/>
</dbReference>
<dbReference type="NCBIfam" id="TIGR00830">
    <property type="entry name" value="PTBA"/>
    <property type="match status" value="1"/>
</dbReference>
<dbReference type="InterPro" id="IPR011055">
    <property type="entry name" value="Dup_hybrid_motif"/>
</dbReference>
<evidence type="ECO:0000256" key="2">
    <source>
        <dbReference type="ARBA" id="ARBA00022448"/>
    </source>
</evidence>
<evidence type="ECO:0000256" key="5">
    <source>
        <dbReference type="ARBA" id="ARBA00022683"/>
    </source>
</evidence>
<accession>A0ABS9R601</accession>
<evidence type="ECO:0000256" key="6">
    <source>
        <dbReference type="ARBA" id="ARBA00022777"/>
    </source>
</evidence>
<dbReference type="Gene3D" id="2.70.70.10">
    <property type="entry name" value="Glucose Permease (Domain IIA)"/>
    <property type="match status" value="1"/>
</dbReference>
<keyword evidence="6" id="KW-0418">Kinase</keyword>